<dbReference type="InterPro" id="IPR021136">
    <property type="entry name" value="Flagellar_hook_control-like_C"/>
</dbReference>
<evidence type="ECO:0000313" key="7">
    <source>
        <dbReference type="Proteomes" id="UP000194020"/>
    </source>
</evidence>
<dbReference type="PANTHER" id="PTHR37533:SF2">
    <property type="entry name" value="FLAGELLAR HOOK-LENGTH CONTROL PROTEIN"/>
    <property type="match status" value="1"/>
</dbReference>
<feature type="region of interest" description="Disordered" evidence="4">
    <location>
        <begin position="248"/>
        <end position="282"/>
    </location>
</feature>
<evidence type="ECO:0000256" key="3">
    <source>
        <dbReference type="ARBA" id="ARBA00022795"/>
    </source>
</evidence>
<comment type="function">
    <text evidence="1">Controls the length of the flagellar hook.</text>
</comment>
<dbReference type="PRINTS" id="PR01007">
    <property type="entry name" value="FLGHOOKFLIK"/>
</dbReference>
<feature type="compositionally biased region" description="Polar residues" evidence="4">
    <location>
        <begin position="50"/>
        <end position="60"/>
    </location>
</feature>
<feature type="compositionally biased region" description="Low complexity" evidence="4">
    <location>
        <begin position="449"/>
        <end position="470"/>
    </location>
</feature>
<evidence type="ECO:0000256" key="4">
    <source>
        <dbReference type="SAM" id="MobiDB-lite"/>
    </source>
</evidence>
<comment type="caution">
    <text evidence="6">The sequence shown here is derived from an EMBL/GenBank/DDBJ whole genome shotgun (WGS) entry which is preliminary data.</text>
</comment>
<sequence length="498" mass="51419">MNLTTVTALSASETARTDSSSSSSSQDSNASQPNSFTTLFSSHLNEEQNRTQQNTSNAASQNTQNNETQPQPVKHPTAQSTSNTTTKTENTSAKQADGSEDAASAEAEVGEELATTESSVQSSLSALLKQSHTTHGKYTSANAEASTTAKVDGADTSDDAALTVGEQVTADTDLTGVTTDQDASSTIMAMLGAGLAPQLQKVTAQPITSQGEGVAALSVDGQNALQSLTEGQQSTSLTSMLNTVADDATTGQDDDATLTNMLGRASGKTASKGNGKDDSTDLKNSVVDTTATSNKVQSSDITAAVSNAFKVTQEPSSANNSNSSSATVNSALGALNSTQANTSAAATPQTAVLTSRLGSDEWQQALSQQVVMFTRNNQQNVELRLHPQELGAIQVSMKMEDNQAQIHLASSHGQVRAALEAAMPQLKTALSESGITLNQSSVGSETFAGSEWQQGQQQSGGSSSPRYSSSLDTHMEIVDVPASLQRIASSSSGVDTFA</sequence>
<dbReference type="Gene3D" id="3.30.750.140">
    <property type="match status" value="1"/>
</dbReference>
<dbReference type="CDD" id="cd17470">
    <property type="entry name" value="T3SS_Flik_C"/>
    <property type="match status" value="1"/>
</dbReference>
<feature type="region of interest" description="Disordered" evidence="4">
    <location>
        <begin position="135"/>
        <end position="154"/>
    </location>
</feature>
<dbReference type="GO" id="GO:0009424">
    <property type="term" value="C:bacterial-type flagellum hook"/>
    <property type="evidence" value="ECO:0007669"/>
    <property type="project" value="InterPro"/>
</dbReference>
<feature type="compositionally biased region" description="Low complexity" evidence="4">
    <location>
        <begin position="10"/>
        <end position="35"/>
    </location>
</feature>
<proteinExistence type="inferred from homology"/>
<feature type="region of interest" description="Disordered" evidence="4">
    <location>
        <begin position="446"/>
        <end position="474"/>
    </location>
</feature>
<feature type="compositionally biased region" description="Polar residues" evidence="4">
    <location>
        <begin position="135"/>
        <end position="149"/>
    </location>
</feature>
<evidence type="ECO:0000313" key="6">
    <source>
        <dbReference type="EMBL" id="OSN03868.1"/>
    </source>
</evidence>
<reference evidence="6 7" key="1">
    <citation type="submission" date="2016-02" db="EMBL/GenBank/DDBJ databases">
        <title>Species-wide whole genome sequencing reveals diversity, host range in Lonsdalea quercina.</title>
        <authorList>
            <person name="Li Y."/>
        </authorList>
    </citation>
    <scope>NUCLEOTIDE SEQUENCE [LARGE SCALE GENOMIC DNA]</scope>
    <source>
        <strain evidence="6 7">LMG 26264</strain>
    </source>
</reference>
<organism evidence="6 7">
    <name type="scientific">Lonsdalea iberica</name>
    <dbReference type="NCBI Taxonomy" id="1082703"/>
    <lineage>
        <taxon>Bacteria</taxon>
        <taxon>Pseudomonadati</taxon>
        <taxon>Pseudomonadota</taxon>
        <taxon>Gammaproteobacteria</taxon>
        <taxon>Enterobacterales</taxon>
        <taxon>Pectobacteriaceae</taxon>
        <taxon>Lonsdalea</taxon>
    </lineage>
</organism>
<dbReference type="Proteomes" id="UP000194020">
    <property type="component" value="Unassembled WGS sequence"/>
</dbReference>
<comment type="similarity">
    <text evidence="2">Belongs to the FliK family.</text>
</comment>
<dbReference type="AlphaFoldDB" id="A0A1X3RPY5"/>
<feature type="compositionally biased region" description="Low complexity" evidence="4">
    <location>
        <begin position="61"/>
        <end position="107"/>
    </location>
</feature>
<dbReference type="InterPro" id="IPR052563">
    <property type="entry name" value="FliK"/>
</dbReference>
<dbReference type="PANTHER" id="PTHR37533">
    <property type="entry name" value="FLAGELLAR HOOK-LENGTH CONTROL PROTEIN"/>
    <property type="match status" value="1"/>
</dbReference>
<name>A0A1X3RPY5_9GAMM</name>
<protein>
    <recommendedName>
        <fullName evidence="5">Flagellar hook-length control protein-like C-terminal domain-containing protein</fullName>
    </recommendedName>
</protein>
<evidence type="ECO:0000259" key="5">
    <source>
        <dbReference type="Pfam" id="PF02120"/>
    </source>
</evidence>
<accession>A0A1X3RPY5</accession>
<dbReference type="GO" id="GO:0044780">
    <property type="term" value="P:bacterial-type flagellum assembly"/>
    <property type="evidence" value="ECO:0007669"/>
    <property type="project" value="InterPro"/>
</dbReference>
<evidence type="ECO:0000256" key="1">
    <source>
        <dbReference type="ARBA" id="ARBA00003944"/>
    </source>
</evidence>
<dbReference type="InterPro" id="IPR038610">
    <property type="entry name" value="FliK-like_C_sf"/>
</dbReference>
<dbReference type="RefSeq" id="WP_094110060.1">
    <property type="nucleotide sequence ID" value="NZ_LUTP01000045.1"/>
</dbReference>
<feature type="domain" description="Flagellar hook-length control protein-like C-terminal" evidence="5">
    <location>
        <begin position="368"/>
        <end position="446"/>
    </location>
</feature>
<feature type="region of interest" description="Disordered" evidence="4">
    <location>
        <begin position="1"/>
        <end position="118"/>
    </location>
</feature>
<keyword evidence="3" id="KW-1005">Bacterial flagellum biogenesis</keyword>
<gene>
    <name evidence="6" type="ORF">AU511_13955</name>
</gene>
<evidence type="ECO:0000256" key="2">
    <source>
        <dbReference type="ARBA" id="ARBA00009149"/>
    </source>
</evidence>
<dbReference type="InterPro" id="IPR001635">
    <property type="entry name" value="Flag_hook_Flik"/>
</dbReference>
<dbReference type="EMBL" id="LUTP01000045">
    <property type="protein sequence ID" value="OSN03868.1"/>
    <property type="molecule type" value="Genomic_DNA"/>
</dbReference>
<dbReference type="Pfam" id="PF02120">
    <property type="entry name" value="Flg_hook"/>
    <property type="match status" value="1"/>
</dbReference>